<evidence type="ECO:0000256" key="3">
    <source>
        <dbReference type="ARBA" id="ARBA00023274"/>
    </source>
</evidence>
<dbReference type="SUPFAM" id="SSF46561">
    <property type="entry name" value="Ribosomal protein L29 (L29p)"/>
    <property type="match status" value="1"/>
</dbReference>
<proteinExistence type="inferred from homology"/>
<dbReference type="GO" id="GO:0006412">
    <property type="term" value="P:translation"/>
    <property type="evidence" value="ECO:0007669"/>
    <property type="project" value="UniProtKB-UniRule"/>
</dbReference>
<dbReference type="HAMAP" id="MF_00374">
    <property type="entry name" value="Ribosomal_uL29"/>
    <property type="match status" value="1"/>
</dbReference>
<keyword evidence="3 5" id="KW-0687">Ribonucleoprotein</keyword>
<dbReference type="InterPro" id="IPR036049">
    <property type="entry name" value="Ribosomal_uL29_sf"/>
</dbReference>
<dbReference type="Gene3D" id="1.10.287.310">
    <property type="match status" value="1"/>
</dbReference>
<comment type="caution">
    <text evidence="6">The sequence shown here is derived from an EMBL/GenBank/DDBJ whole genome shotgun (WGS) entry which is preliminary data.</text>
</comment>
<dbReference type="NCBIfam" id="TIGR00012">
    <property type="entry name" value="L29"/>
    <property type="match status" value="1"/>
</dbReference>
<keyword evidence="2 5" id="KW-0689">Ribosomal protein</keyword>
<evidence type="ECO:0000313" key="7">
    <source>
        <dbReference type="Proteomes" id="UP001147653"/>
    </source>
</evidence>
<dbReference type="GO" id="GO:0003735">
    <property type="term" value="F:structural constituent of ribosome"/>
    <property type="evidence" value="ECO:0007669"/>
    <property type="project" value="InterPro"/>
</dbReference>
<dbReference type="CDD" id="cd00427">
    <property type="entry name" value="Ribosomal_L29_HIP"/>
    <property type="match status" value="1"/>
</dbReference>
<evidence type="ECO:0000256" key="4">
    <source>
        <dbReference type="ARBA" id="ARBA00035204"/>
    </source>
</evidence>
<dbReference type="Proteomes" id="UP001147653">
    <property type="component" value="Unassembled WGS sequence"/>
</dbReference>
<dbReference type="FunFam" id="1.10.287.310:FF:000001">
    <property type="entry name" value="50S ribosomal protein L29"/>
    <property type="match status" value="1"/>
</dbReference>
<dbReference type="PROSITE" id="PS00579">
    <property type="entry name" value="RIBOSOMAL_L29"/>
    <property type="match status" value="1"/>
</dbReference>
<dbReference type="InterPro" id="IPR001854">
    <property type="entry name" value="Ribosomal_uL29"/>
</dbReference>
<keyword evidence="7" id="KW-1185">Reference proteome</keyword>
<organism evidence="6 7">
    <name type="scientific">Solirubrobacter phytolaccae</name>
    <dbReference type="NCBI Taxonomy" id="1404360"/>
    <lineage>
        <taxon>Bacteria</taxon>
        <taxon>Bacillati</taxon>
        <taxon>Actinomycetota</taxon>
        <taxon>Thermoleophilia</taxon>
        <taxon>Solirubrobacterales</taxon>
        <taxon>Solirubrobacteraceae</taxon>
        <taxon>Solirubrobacter</taxon>
    </lineage>
</organism>
<evidence type="ECO:0000256" key="5">
    <source>
        <dbReference type="HAMAP-Rule" id="MF_00374"/>
    </source>
</evidence>
<dbReference type="EMBL" id="JAPDDP010000056">
    <property type="protein sequence ID" value="MDA0183553.1"/>
    <property type="molecule type" value="Genomic_DNA"/>
</dbReference>
<dbReference type="RefSeq" id="WP_270027942.1">
    <property type="nucleotide sequence ID" value="NZ_JAPDDP010000056.1"/>
</dbReference>
<sequence length="70" mass="7744">MKASELRDLDDKGLREHLATARRELFGLRLQHATGELENTAGMSSAKRDVARALTVARQRGIDPTQKNNG</sequence>
<protein>
    <recommendedName>
        <fullName evidence="4 5">Large ribosomal subunit protein uL29</fullName>
    </recommendedName>
</protein>
<gene>
    <name evidence="5 6" type="primary">rpmC</name>
    <name evidence="6" type="ORF">OJ997_24805</name>
</gene>
<dbReference type="GO" id="GO:0022625">
    <property type="term" value="C:cytosolic large ribosomal subunit"/>
    <property type="evidence" value="ECO:0007669"/>
    <property type="project" value="TreeGrafter"/>
</dbReference>
<dbReference type="Pfam" id="PF00831">
    <property type="entry name" value="Ribosomal_L29"/>
    <property type="match status" value="1"/>
</dbReference>
<dbReference type="InterPro" id="IPR018254">
    <property type="entry name" value="Ribosomal_uL29_CS"/>
</dbReference>
<dbReference type="AlphaFoldDB" id="A0A9X3NBU2"/>
<evidence type="ECO:0000256" key="2">
    <source>
        <dbReference type="ARBA" id="ARBA00022980"/>
    </source>
</evidence>
<dbReference type="PANTHER" id="PTHR10916:SF0">
    <property type="entry name" value="LARGE RIBOSOMAL SUBUNIT PROTEIN UL29C"/>
    <property type="match status" value="1"/>
</dbReference>
<accession>A0A9X3NBU2</accession>
<evidence type="ECO:0000313" key="6">
    <source>
        <dbReference type="EMBL" id="MDA0183553.1"/>
    </source>
</evidence>
<dbReference type="PANTHER" id="PTHR10916">
    <property type="entry name" value="60S RIBOSOMAL PROTEIN L35/50S RIBOSOMAL PROTEIN L29"/>
    <property type="match status" value="1"/>
</dbReference>
<comment type="similarity">
    <text evidence="1 5">Belongs to the universal ribosomal protein uL29 family.</text>
</comment>
<evidence type="ECO:0000256" key="1">
    <source>
        <dbReference type="ARBA" id="ARBA00009254"/>
    </source>
</evidence>
<dbReference type="InterPro" id="IPR050063">
    <property type="entry name" value="Ribosomal_protein_uL29"/>
</dbReference>
<name>A0A9X3NBU2_9ACTN</name>
<reference evidence="6" key="1">
    <citation type="submission" date="2022-10" db="EMBL/GenBank/DDBJ databases">
        <title>The WGS of Solirubrobacter phytolaccae KCTC 29190.</title>
        <authorList>
            <person name="Jiang Z."/>
        </authorList>
    </citation>
    <scope>NUCLEOTIDE SEQUENCE</scope>
    <source>
        <strain evidence="6">KCTC 29190</strain>
    </source>
</reference>